<feature type="compositionally biased region" description="Basic and acidic residues" evidence="3">
    <location>
        <begin position="588"/>
        <end position="601"/>
    </location>
</feature>
<dbReference type="CDD" id="cd00201">
    <property type="entry name" value="WW"/>
    <property type="match status" value="1"/>
</dbReference>
<evidence type="ECO:0000256" key="3">
    <source>
        <dbReference type="SAM" id="MobiDB-lite"/>
    </source>
</evidence>
<dbReference type="InterPro" id="IPR002885">
    <property type="entry name" value="PPR_rpt"/>
</dbReference>
<dbReference type="Gene3D" id="1.10.10.440">
    <property type="entry name" value="FF domain"/>
    <property type="match status" value="4"/>
</dbReference>
<evidence type="ECO:0000313" key="7">
    <source>
        <dbReference type="Proteomes" id="UP001224775"/>
    </source>
</evidence>
<feature type="region of interest" description="Disordered" evidence="3">
    <location>
        <begin position="819"/>
        <end position="854"/>
    </location>
</feature>
<dbReference type="GO" id="GO:0045292">
    <property type="term" value="P:mRNA cis splicing, via spliceosome"/>
    <property type="evidence" value="ECO:0007669"/>
    <property type="project" value="InterPro"/>
</dbReference>
<dbReference type="PROSITE" id="PS01159">
    <property type="entry name" value="WW_DOMAIN_1"/>
    <property type="match status" value="1"/>
</dbReference>
<dbReference type="Pfam" id="PF00397">
    <property type="entry name" value="WW"/>
    <property type="match status" value="1"/>
</dbReference>
<dbReference type="InterPro" id="IPR036020">
    <property type="entry name" value="WW_dom_sf"/>
</dbReference>
<comment type="caution">
    <text evidence="6">The sequence shown here is derived from an EMBL/GenBank/DDBJ whole genome shotgun (WGS) entry which is preliminary data.</text>
</comment>
<feature type="compositionally biased region" description="Pro residues" evidence="3">
    <location>
        <begin position="631"/>
        <end position="643"/>
    </location>
</feature>
<dbReference type="PANTHER" id="PTHR11864:SF0">
    <property type="entry name" value="PRP40 PRE-MRNA PROCESSING FACTOR 40 HOMOLOG A (YEAST)"/>
    <property type="match status" value="1"/>
</dbReference>
<dbReference type="Proteomes" id="UP001224775">
    <property type="component" value="Unassembled WGS sequence"/>
</dbReference>
<feature type="compositionally biased region" description="Gly residues" evidence="3">
    <location>
        <begin position="487"/>
        <end position="521"/>
    </location>
</feature>
<feature type="compositionally biased region" description="Low complexity" evidence="3">
    <location>
        <begin position="829"/>
        <end position="851"/>
    </location>
</feature>
<dbReference type="SMART" id="SM00456">
    <property type="entry name" value="WW"/>
    <property type="match status" value="2"/>
</dbReference>
<dbReference type="PROSITE" id="PS51676">
    <property type="entry name" value="FF"/>
    <property type="match status" value="1"/>
</dbReference>
<dbReference type="SUPFAM" id="SSF50249">
    <property type="entry name" value="Nucleic acid-binding proteins"/>
    <property type="match status" value="1"/>
</dbReference>
<feature type="region of interest" description="Disordered" evidence="3">
    <location>
        <begin position="205"/>
        <end position="226"/>
    </location>
</feature>
<dbReference type="Gene3D" id="1.25.40.10">
    <property type="entry name" value="Tetratricopeptide repeat domain"/>
    <property type="match status" value="1"/>
</dbReference>
<dbReference type="InterPro" id="IPR002713">
    <property type="entry name" value="FF_domain"/>
</dbReference>
<dbReference type="Pfam" id="PF01846">
    <property type="entry name" value="FF"/>
    <property type="match status" value="2"/>
</dbReference>
<evidence type="ECO:0000259" key="5">
    <source>
        <dbReference type="PROSITE" id="PS51676"/>
    </source>
</evidence>
<dbReference type="InterPro" id="IPR012340">
    <property type="entry name" value="NA-bd_OB-fold"/>
</dbReference>
<dbReference type="InterPro" id="IPR039726">
    <property type="entry name" value="Prp40-like"/>
</dbReference>
<dbReference type="InterPro" id="IPR001202">
    <property type="entry name" value="WW_dom"/>
</dbReference>
<feature type="region of interest" description="Disordered" evidence="3">
    <location>
        <begin position="868"/>
        <end position="911"/>
    </location>
</feature>
<dbReference type="SUPFAM" id="SSF51045">
    <property type="entry name" value="WW domain"/>
    <property type="match status" value="1"/>
</dbReference>
<feature type="compositionally biased region" description="Polar residues" evidence="3">
    <location>
        <begin position="28"/>
        <end position="49"/>
    </location>
</feature>
<proteinExistence type="predicted"/>
<feature type="domain" description="WW" evidence="4">
    <location>
        <begin position="788"/>
        <end position="821"/>
    </location>
</feature>
<reference evidence="6" key="1">
    <citation type="submission" date="2023-06" db="EMBL/GenBank/DDBJ databases">
        <title>Survivors Of The Sea: Transcriptome response of Skeletonema marinoi to long-term dormancy.</title>
        <authorList>
            <person name="Pinder M.I.M."/>
            <person name="Kourtchenko O."/>
            <person name="Robertson E.K."/>
            <person name="Larsson T."/>
            <person name="Maumus F."/>
            <person name="Osuna-Cruz C.M."/>
            <person name="Vancaester E."/>
            <person name="Stenow R."/>
            <person name="Vandepoele K."/>
            <person name="Ploug H."/>
            <person name="Bruchert V."/>
            <person name="Godhe A."/>
            <person name="Topel M."/>
        </authorList>
    </citation>
    <scope>NUCLEOTIDE SEQUENCE</scope>
    <source>
        <strain evidence="6">R05AC</strain>
    </source>
</reference>
<dbReference type="PROSITE" id="PS50020">
    <property type="entry name" value="WW_DOMAIN_2"/>
    <property type="match status" value="1"/>
</dbReference>
<dbReference type="InterPro" id="IPR036517">
    <property type="entry name" value="FF_domain_sf"/>
</dbReference>
<feature type="compositionally biased region" description="Gly residues" evidence="3">
    <location>
        <begin position="578"/>
        <end position="587"/>
    </location>
</feature>
<organism evidence="6 7">
    <name type="scientific">Skeletonema marinoi</name>
    <dbReference type="NCBI Taxonomy" id="267567"/>
    <lineage>
        <taxon>Eukaryota</taxon>
        <taxon>Sar</taxon>
        <taxon>Stramenopiles</taxon>
        <taxon>Ochrophyta</taxon>
        <taxon>Bacillariophyta</taxon>
        <taxon>Coscinodiscophyceae</taxon>
        <taxon>Thalassiosirophycidae</taxon>
        <taxon>Thalassiosirales</taxon>
        <taxon>Skeletonemataceae</taxon>
        <taxon>Skeletonema</taxon>
        <taxon>Skeletonema marinoi-dohrnii complex</taxon>
    </lineage>
</organism>
<accession>A0AAD8Y836</accession>
<dbReference type="GO" id="GO:0071004">
    <property type="term" value="C:U2-type prespliceosome"/>
    <property type="evidence" value="ECO:0007669"/>
    <property type="project" value="TreeGrafter"/>
</dbReference>
<dbReference type="Gene3D" id="2.20.70.10">
    <property type="match status" value="1"/>
</dbReference>
<evidence type="ECO:0000256" key="1">
    <source>
        <dbReference type="PROSITE-ProRule" id="PRU00708"/>
    </source>
</evidence>
<dbReference type="Pfam" id="PF13041">
    <property type="entry name" value="PPR_2"/>
    <property type="match status" value="1"/>
</dbReference>
<dbReference type="GO" id="GO:0005685">
    <property type="term" value="C:U1 snRNP"/>
    <property type="evidence" value="ECO:0007669"/>
    <property type="project" value="TreeGrafter"/>
</dbReference>
<feature type="compositionally biased region" description="Acidic residues" evidence="3">
    <location>
        <begin position="1291"/>
        <end position="1310"/>
    </location>
</feature>
<feature type="region of interest" description="Disordered" evidence="3">
    <location>
        <begin position="485"/>
        <end position="660"/>
    </location>
</feature>
<dbReference type="GO" id="GO:0003723">
    <property type="term" value="F:RNA binding"/>
    <property type="evidence" value="ECO:0007669"/>
    <property type="project" value="TreeGrafter"/>
</dbReference>
<sequence>MKRQSRLQRPTKRGRKPKGALHADGPGSSHNDGPTEEVTVTSKNSNNQVNKALEKNDVKAAMAEETGQPPLSKKKMKAKAVTAKQKKASSAEKEATQAAVAEAVQAIRGQGKATFYDIHGDGAKLQLVASQKDYAAGVKAFNKINTMIKIGGMVGARGYAGKTKGVVLGPLFTTDNNIHDVQKTNVGCESGKRNEQRKKHVVCIEDESNKNDASSTGPSVTSNSDAKSLPIGMNRIVYNEFRPDKFTYMNLFTAHTRSCASHEAAIKAEYVLFDMMDSNIIPDNKLCNAVISGWARRSLQPNGYTGIGPDGVCFNSLINVYAKSNHPEKSVRSLQVLERMEKRRVAPTSVTYTLLFEACQDDDEFLMNVFESCIEHGLFDEKLQDRFMDYGPACIKERLGGSIPYTWSENANRGPGGMSRNQIKMNMKRGSTGNDHSSIGERLCGILSDRLLSGIVVYVAGNIGLTAKALQSLVFIDAIMRRQNSGMGRGGGRGNNMMGHPGGRGRGMMGGPPGRGGGRGGGPPPGMSHYGPSSSQHHHQGGRGMMMGRGDNHYNNHHAGRMDGRGHMMGRGPPLPHGGRGNMMGRGGDMRRGPGPRDPRGRGPMNNDFGRYGPGGGGGHSNNRFPMNNRGPPPPPPPPPPPNRMNGNMNHQMHSGRGHPQQNMMRMHPNQPQMNMQQQQPFPPGGHLQQPFNGQQQHQQMQMNQSPLQMQHQLQMSGMPPLNQQHPPMQQQQLFPPNGQTQPVGQFPPHQPMQMMNQQGPPPQVISPQHTQQIVAAASPASAAAASAPTADGWTEHRSPQGIPYYFNTITNVSTYDRPASLSQPLQNGAAAGSATSSPTKASGTSAPATSWQTYTDQNTGKKYYSNGATVTWTRPPELGPDESADNSASNKRSSASENESSKKKRKKGEKDDGCLYANKAEAVAAFKGLLLAKDIAPTTKWNDVVRICAEDARWEACNTIGERKQALAEYQTKRANELRDVKRQEKVRAKEAYQRLLTDILPTVKTFSPGSSRFMDVRDFLSKDDRFYAVDDETTREELFYEFVEEMRKREERNKRSKKREAKDAYLAFLKLREEDGKFTFASTWASFISSLGDEEKNDSRFIVSANMSESDRQLYFSDYVIELQNAEDEKRRRIRDARRRAEKAQRDAYREKLREFAKLGSIIPSTHWRSVEDKIASDPCHEPVLAQGRDVPMEIFNDFVDDWNEQYRRDRSTLSRLWESSKKEIKLDESTGVDFSKKLLDYSANSPDIYADIRRMSNNEPLSSIMLFFNELKANAGVNSANKRSSLLNDEDSSEDEGEIKEDGEEAE</sequence>
<feature type="compositionally biased region" description="Basic and acidic residues" evidence="3">
    <location>
        <begin position="550"/>
        <end position="566"/>
    </location>
</feature>
<dbReference type="PANTHER" id="PTHR11864">
    <property type="entry name" value="PRE-MRNA-PROCESSING PROTEIN PRP40"/>
    <property type="match status" value="1"/>
</dbReference>
<evidence type="ECO:0000256" key="2">
    <source>
        <dbReference type="SAM" id="Coils"/>
    </source>
</evidence>
<evidence type="ECO:0000313" key="6">
    <source>
        <dbReference type="EMBL" id="KAK1740770.1"/>
    </source>
</evidence>
<feature type="domain" description="FF" evidence="5">
    <location>
        <begin position="987"/>
        <end position="1047"/>
    </location>
</feature>
<feature type="coiled-coil region" evidence="2">
    <location>
        <begin position="1122"/>
        <end position="1149"/>
    </location>
</feature>
<dbReference type="SMART" id="SM00441">
    <property type="entry name" value="FF"/>
    <property type="match status" value="4"/>
</dbReference>
<evidence type="ECO:0000259" key="4">
    <source>
        <dbReference type="PROSITE" id="PS50020"/>
    </source>
</evidence>
<feature type="compositionally biased region" description="Basic residues" evidence="3">
    <location>
        <begin position="1"/>
        <end position="19"/>
    </location>
</feature>
<feature type="repeat" description="PPR" evidence="1">
    <location>
        <begin position="310"/>
        <end position="347"/>
    </location>
</feature>
<dbReference type="Gene3D" id="2.40.50.140">
    <property type="entry name" value="Nucleic acid-binding proteins"/>
    <property type="match status" value="1"/>
</dbReference>
<dbReference type="SUPFAM" id="SSF81698">
    <property type="entry name" value="FF domain"/>
    <property type="match status" value="4"/>
</dbReference>
<feature type="compositionally biased region" description="Low complexity" evidence="3">
    <location>
        <begin position="602"/>
        <end position="611"/>
    </location>
</feature>
<name>A0AAD8Y836_9STRA</name>
<feature type="region of interest" description="Disordered" evidence="3">
    <location>
        <begin position="1282"/>
        <end position="1310"/>
    </location>
</feature>
<dbReference type="InterPro" id="IPR011990">
    <property type="entry name" value="TPR-like_helical_dom_sf"/>
</dbReference>
<feature type="compositionally biased region" description="Low complexity" evidence="3">
    <location>
        <begin position="886"/>
        <end position="899"/>
    </location>
</feature>
<feature type="compositionally biased region" description="Polar residues" evidence="3">
    <location>
        <begin position="211"/>
        <end position="226"/>
    </location>
</feature>
<keyword evidence="7" id="KW-1185">Reference proteome</keyword>
<gene>
    <name evidence="6" type="ORF">QTG54_008865</name>
</gene>
<protein>
    <submittedName>
        <fullName evidence="6">Pre-mRNA-processing factor 40</fullName>
    </submittedName>
</protein>
<dbReference type="EMBL" id="JATAAI010000015">
    <property type="protein sequence ID" value="KAK1740770.1"/>
    <property type="molecule type" value="Genomic_DNA"/>
</dbReference>
<keyword evidence="2" id="KW-0175">Coiled coil</keyword>
<feature type="region of interest" description="Disordered" evidence="3">
    <location>
        <begin position="1"/>
        <end position="49"/>
    </location>
</feature>
<dbReference type="PROSITE" id="PS51375">
    <property type="entry name" value="PPR"/>
    <property type="match status" value="1"/>
</dbReference>